<protein>
    <submittedName>
        <fullName evidence="3">Uncharacterized protein</fullName>
    </submittedName>
</protein>
<dbReference type="EMBL" id="AMCZ02000032">
    <property type="protein sequence ID" value="EWC39735.1"/>
    <property type="molecule type" value="Genomic_DNA"/>
</dbReference>
<proteinExistence type="predicted"/>
<feature type="region of interest" description="Disordered" evidence="1">
    <location>
        <begin position="32"/>
        <end position="170"/>
    </location>
</feature>
<feature type="compositionally biased region" description="Gly residues" evidence="1">
    <location>
        <begin position="137"/>
        <end position="170"/>
    </location>
</feature>
<sequence>MNAQKLPLLLLLSAFAATVSAQEDGMTLQQERDRMGTDLQENRQQIGRDINRIREPGAAPNQLPGANRGGVQSDADNPRPRVPGAANPPAGTRLPGTRDNLEQPTDGAPTSPAPGTMPPSTTPGAANGNANPAGVTPPGGIGTGGGNAAPGAARGGATTGGPTGGAAGQR</sequence>
<evidence type="ECO:0000313" key="3">
    <source>
        <dbReference type="EMBL" id="EWC39735.1"/>
    </source>
</evidence>
<comment type="caution">
    <text evidence="3">The sequence shown here is derived from an EMBL/GenBank/DDBJ whole genome shotgun (WGS) entry which is preliminary data.</text>
</comment>
<dbReference type="OrthoDB" id="7030244at2"/>
<dbReference type="AlphaFoldDB" id="A0A061JN15"/>
<feature type="chain" id="PRO_5001601872" evidence="2">
    <location>
        <begin position="22"/>
        <end position="170"/>
    </location>
</feature>
<accession>A0A061JN15</accession>
<name>A0A061JN15_STUST</name>
<feature type="compositionally biased region" description="Pro residues" evidence="1">
    <location>
        <begin position="111"/>
        <end position="121"/>
    </location>
</feature>
<feature type="signal peptide" evidence="2">
    <location>
        <begin position="1"/>
        <end position="21"/>
    </location>
</feature>
<gene>
    <name evidence="3" type="ORF">B597_018915</name>
</gene>
<organism evidence="3 4">
    <name type="scientific">Stutzerimonas stutzeri KOS6</name>
    <dbReference type="NCBI Taxonomy" id="1218352"/>
    <lineage>
        <taxon>Bacteria</taxon>
        <taxon>Pseudomonadati</taxon>
        <taxon>Pseudomonadota</taxon>
        <taxon>Gammaproteobacteria</taxon>
        <taxon>Pseudomonadales</taxon>
        <taxon>Pseudomonadaceae</taxon>
        <taxon>Stutzerimonas</taxon>
    </lineage>
</organism>
<evidence type="ECO:0000256" key="2">
    <source>
        <dbReference type="SAM" id="SignalP"/>
    </source>
</evidence>
<reference evidence="3 4" key="1">
    <citation type="journal article" date="2013" name="Genome Announc.">
        <title>Draft Genome of the Nitrogen-Fixing Bacterium Pseudomonas stutzeri Strain KOS6 Isolated from Industrial Hydrocarbon Sludge.</title>
        <authorList>
            <person name="Grigoryeva T.V."/>
            <person name="Laikov A.V."/>
            <person name="Naumova R.P."/>
            <person name="Manolov A.I."/>
            <person name="Larin A.K."/>
            <person name="Karpova I.Y."/>
            <person name="Semashko T.A."/>
            <person name="Alexeev D.G."/>
            <person name="Kostryukova E.S."/>
            <person name="Muller R."/>
            <person name="Govorun V.M."/>
        </authorList>
    </citation>
    <scope>NUCLEOTIDE SEQUENCE [LARGE SCALE GENOMIC DNA]</scope>
    <source>
        <strain evidence="3 4">KOS6</strain>
    </source>
</reference>
<dbReference type="Proteomes" id="UP000026923">
    <property type="component" value="Unassembled WGS sequence"/>
</dbReference>
<dbReference type="RefSeq" id="WP_003292166.1">
    <property type="nucleotide sequence ID" value="NZ_KK020678.1"/>
</dbReference>
<evidence type="ECO:0000256" key="1">
    <source>
        <dbReference type="SAM" id="MobiDB-lite"/>
    </source>
</evidence>
<dbReference type="HOGENOM" id="CLU_1569403_0_0_6"/>
<feature type="compositionally biased region" description="Low complexity" evidence="1">
    <location>
        <begin position="122"/>
        <end position="136"/>
    </location>
</feature>
<keyword evidence="2" id="KW-0732">Signal</keyword>
<dbReference type="eggNOG" id="ENOG50314HI">
    <property type="taxonomic scope" value="Bacteria"/>
</dbReference>
<evidence type="ECO:0000313" key="4">
    <source>
        <dbReference type="Proteomes" id="UP000026923"/>
    </source>
</evidence>